<dbReference type="Proteomes" id="UP000552709">
    <property type="component" value="Unassembled WGS sequence"/>
</dbReference>
<sequence length="317" mass="36537">MSLVDFLKQIDEDVRNVLSDDFEIEITNTQFVPSFSDPFITYDNLTERIKKCKLLKSCVLYIDIRNSAKISVDNEADRLAKMYSAFVKNMISAARYYNGHIRNIIGDRIMVVFDRKDCFKNAFNTAILMNSISQHIIAKNITGIDFSCGIGIDFGEMLIVKTGAIRRGAETEFYRGLVWLGRPANVASRLTDLANKSFSKIKHRVHKASADNPTSTSEWIWQEMSASKFLDQLEHKYPNKIVSVDPRHANFFQTKYKKYWSYKPILMTADFYRGLAKECPDNKSIKNGWITKNARTIPEYDDYLYEADVVFTNSQNL</sequence>
<accession>A0A7W8JZN8</accession>
<organism evidence="2 3">
    <name type="scientific">Deinococcus humi</name>
    <dbReference type="NCBI Taxonomy" id="662880"/>
    <lineage>
        <taxon>Bacteria</taxon>
        <taxon>Thermotogati</taxon>
        <taxon>Deinococcota</taxon>
        <taxon>Deinococci</taxon>
        <taxon>Deinococcales</taxon>
        <taxon>Deinococcaceae</taxon>
        <taxon>Deinococcus</taxon>
    </lineage>
</organism>
<proteinExistence type="predicted"/>
<reference evidence="2 3" key="1">
    <citation type="submission" date="2020-08" db="EMBL/GenBank/DDBJ databases">
        <title>Genomic Encyclopedia of Type Strains, Phase IV (KMG-IV): sequencing the most valuable type-strain genomes for metagenomic binning, comparative biology and taxonomic classification.</title>
        <authorList>
            <person name="Goeker M."/>
        </authorList>
    </citation>
    <scope>NUCLEOTIDE SEQUENCE [LARGE SCALE GENOMIC DNA]</scope>
    <source>
        <strain evidence="2 3">DSM 27939</strain>
    </source>
</reference>
<dbReference type="Pfam" id="PF00211">
    <property type="entry name" value="Guanylate_cyc"/>
    <property type="match status" value="1"/>
</dbReference>
<dbReference type="GO" id="GO:0009190">
    <property type="term" value="P:cyclic nucleotide biosynthetic process"/>
    <property type="evidence" value="ECO:0007669"/>
    <property type="project" value="InterPro"/>
</dbReference>
<keyword evidence="3" id="KW-1185">Reference proteome</keyword>
<evidence type="ECO:0000259" key="1">
    <source>
        <dbReference type="PROSITE" id="PS50125"/>
    </source>
</evidence>
<protein>
    <submittedName>
        <fullName evidence="2">Class 3 adenylate cyclase</fullName>
    </submittedName>
</protein>
<dbReference type="SUPFAM" id="SSF55073">
    <property type="entry name" value="Nucleotide cyclase"/>
    <property type="match status" value="1"/>
</dbReference>
<evidence type="ECO:0000313" key="3">
    <source>
        <dbReference type="Proteomes" id="UP000552709"/>
    </source>
</evidence>
<dbReference type="GO" id="GO:0035556">
    <property type="term" value="P:intracellular signal transduction"/>
    <property type="evidence" value="ECO:0007669"/>
    <property type="project" value="InterPro"/>
</dbReference>
<name>A0A7W8JZN8_9DEIO</name>
<dbReference type="InterPro" id="IPR001054">
    <property type="entry name" value="A/G_cyclase"/>
</dbReference>
<gene>
    <name evidence="2" type="ORF">HNQ08_005253</name>
</gene>
<dbReference type="InterPro" id="IPR029787">
    <property type="entry name" value="Nucleotide_cyclase"/>
</dbReference>
<evidence type="ECO:0000313" key="2">
    <source>
        <dbReference type="EMBL" id="MBB5366124.1"/>
    </source>
</evidence>
<dbReference type="GO" id="GO:0004016">
    <property type="term" value="F:adenylate cyclase activity"/>
    <property type="evidence" value="ECO:0007669"/>
    <property type="project" value="UniProtKB-ARBA"/>
</dbReference>
<comment type="caution">
    <text evidence="2">The sequence shown here is derived from an EMBL/GenBank/DDBJ whole genome shotgun (WGS) entry which is preliminary data.</text>
</comment>
<dbReference type="Gene3D" id="3.30.70.1230">
    <property type="entry name" value="Nucleotide cyclase"/>
    <property type="match status" value="1"/>
</dbReference>
<dbReference type="PROSITE" id="PS50125">
    <property type="entry name" value="GUANYLATE_CYCLASE_2"/>
    <property type="match status" value="1"/>
</dbReference>
<dbReference type="EMBL" id="JACHFL010000028">
    <property type="protein sequence ID" value="MBB5366124.1"/>
    <property type="molecule type" value="Genomic_DNA"/>
</dbReference>
<dbReference type="CDD" id="cd07302">
    <property type="entry name" value="CHD"/>
    <property type="match status" value="1"/>
</dbReference>
<dbReference type="AlphaFoldDB" id="A0A7W8JZN8"/>
<dbReference type="RefSeq" id="WP_184138001.1">
    <property type="nucleotide sequence ID" value="NZ_JACHFL010000028.1"/>
</dbReference>
<feature type="domain" description="Guanylate cyclase" evidence="1">
    <location>
        <begin position="58"/>
        <end position="191"/>
    </location>
</feature>